<evidence type="ECO:0000256" key="5">
    <source>
        <dbReference type="ARBA" id="ARBA00023136"/>
    </source>
</evidence>
<keyword evidence="3 6" id="KW-0812">Transmembrane</keyword>
<comment type="subcellular location">
    <subcellularLocation>
        <location evidence="1">Cell membrane</location>
        <topology evidence="1">Multi-pass membrane protein</topology>
    </subcellularLocation>
</comment>
<dbReference type="GO" id="GO:0005886">
    <property type="term" value="C:plasma membrane"/>
    <property type="evidence" value="ECO:0007669"/>
    <property type="project" value="UniProtKB-SubCell"/>
</dbReference>
<evidence type="ECO:0000256" key="6">
    <source>
        <dbReference type="SAM" id="Phobius"/>
    </source>
</evidence>
<evidence type="ECO:0000313" key="8">
    <source>
        <dbReference type="EMBL" id="VWX38754.1"/>
    </source>
</evidence>
<evidence type="ECO:0000313" key="9">
    <source>
        <dbReference type="Proteomes" id="UP000439752"/>
    </source>
</evidence>
<feature type="transmembrane region" description="Helical" evidence="6">
    <location>
        <begin position="12"/>
        <end position="32"/>
    </location>
</feature>
<dbReference type="Pfam" id="PF13396">
    <property type="entry name" value="PLDc_N"/>
    <property type="match status" value="1"/>
</dbReference>
<keyword evidence="4 6" id="KW-1133">Transmembrane helix</keyword>
<gene>
    <name evidence="8" type="ORF">EXIGUO9Y_80082</name>
</gene>
<keyword evidence="9" id="KW-1185">Reference proteome</keyword>
<keyword evidence="2" id="KW-1003">Cell membrane</keyword>
<keyword evidence="5 6" id="KW-0472">Membrane</keyword>
<protein>
    <submittedName>
        <fullName evidence="8">Transcriptional regulator</fullName>
    </submittedName>
</protein>
<accession>A0A653IHH7</accession>
<organism evidence="8 9">
    <name type="scientific">Exiguobacterium oxidotolerans</name>
    <dbReference type="NCBI Taxonomy" id="223958"/>
    <lineage>
        <taxon>Bacteria</taxon>
        <taxon>Bacillati</taxon>
        <taxon>Bacillota</taxon>
        <taxon>Bacilli</taxon>
        <taxon>Bacillales</taxon>
        <taxon>Bacillales Family XII. Incertae Sedis</taxon>
        <taxon>Exiguobacterium</taxon>
    </lineage>
</organism>
<proteinExistence type="predicted"/>
<feature type="domain" description="Cardiolipin synthase N-terminal" evidence="7">
    <location>
        <begin position="19"/>
        <end position="60"/>
    </location>
</feature>
<dbReference type="EMBL" id="CABWKQ010000058">
    <property type="protein sequence ID" value="VWX38754.1"/>
    <property type="molecule type" value="Genomic_DNA"/>
</dbReference>
<evidence type="ECO:0000256" key="3">
    <source>
        <dbReference type="ARBA" id="ARBA00022692"/>
    </source>
</evidence>
<dbReference type="InterPro" id="IPR027379">
    <property type="entry name" value="CLS_N"/>
</dbReference>
<feature type="transmembrane region" description="Helical" evidence="6">
    <location>
        <begin position="38"/>
        <end position="57"/>
    </location>
</feature>
<dbReference type="RefSeq" id="WP_236549985.1">
    <property type="nucleotide sequence ID" value="NZ_LR732308.1"/>
</dbReference>
<evidence type="ECO:0000259" key="7">
    <source>
        <dbReference type="Pfam" id="PF13396"/>
    </source>
</evidence>
<evidence type="ECO:0000256" key="1">
    <source>
        <dbReference type="ARBA" id="ARBA00004651"/>
    </source>
</evidence>
<reference evidence="8 9" key="1">
    <citation type="submission" date="2019-10" db="EMBL/GenBank/DDBJ databases">
        <authorList>
            <person name="Karimi E."/>
        </authorList>
    </citation>
    <scope>NUCLEOTIDE SEQUENCE [LARGE SCALE GENOMIC DNA]</scope>
    <source>
        <strain evidence="8">Exiguobacterium sp. 9Y</strain>
    </source>
</reference>
<sequence>MQPIQQLLKKTIHVTGFCLLIVACIDLFTRQQTRGPKWVWGLTIFSVNYIGPLLYLARGRHPAGEVNKQSAD</sequence>
<name>A0A653IHH7_9BACL</name>
<dbReference type="Proteomes" id="UP000439752">
    <property type="component" value="Unassembled WGS sequence"/>
</dbReference>
<evidence type="ECO:0000256" key="4">
    <source>
        <dbReference type="ARBA" id="ARBA00022989"/>
    </source>
</evidence>
<evidence type="ECO:0000256" key="2">
    <source>
        <dbReference type="ARBA" id="ARBA00022475"/>
    </source>
</evidence>
<dbReference type="AlphaFoldDB" id="A0A653IHH7"/>